<dbReference type="AlphaFoldDB" id="A0A347ZS79"/>
<name>A0A347ZS79_9CHLR</name>
<dbReference type="Gene3D" id="2.40.30.10">
    <property type="entry name" value="Translation factors"/>
    <property type="match status" value="1"/>
</dbReference>
<evidence type="ECO:0000313" key="2">
    <source>
        <dbReference type="Proteomes" id="UP000256388"/>
    </source>
</evidence>
<keyword evidence="1" id="KW-0378">Hydrolase</keyword>
<gene>
    <name evidence="1" type="ORF">DFR64_1153</name>
</gene>
<sequence length="85" mass="9410">MTGVRVGEVTHFFDRINVAAILLTHPLHKGDQVHFLGHGSDFTQEITSLQIEHEAVENAPKGEEVAVRVVKPVKAHTSVFLITEE</sequence>
<dbReference type="GO" id="GO:0008233">
    <property type="term" value="F:peptidase activity"/>
    <property type="evidence" value="ECO:0007669"/>
    <property type="project" value="UniProtKB-KW"/>
</dbReference>
<keyword evidence="1" id="KW-0645">Protease</keyword>
<keyword evidence="2" id="KW-1185">Reference proteome</keyword>
<organism evidence="1 2">
    <name type="scientific">Pelolinea submarina</name>
    <dbReference type="NCBI Taxonomy" id="913107"/>
    <lineage>
        <taxon>Bacteria</taxon>
        <taxon>Bacillati</taxon>
        <taxon>Chloroflexota</taxon>
        <taxon>Anaerolineae</taxon>
        <taxon>Anaerolineales</taxon>
        <taxon>Anaerolineaceae</taxon>
        <taxon>Pelolinea</taxon>
    </lineage>
</organism>
<dbReference type="Proteomes" id="UP000256388">
    <property type="component" value="Unassembled WGS sequence"/>
</dbReference>
<accession>A0A347ZS79</accession>
<dbReference type="EMBL" id="QUMS01000001">
    <property type="protein sequence ID" value="REG11275.1"/>
    <property type="molecule type" value="Genomic_DNA"/>
</dbReference>
<dbReference type="RefSeq" id="WP_116224413.1">
    <property type="nucleotide sequence ID" value="NZ_AP018437.1"/>
</dbReference>
<protein>
    <submittedName>
        <fullName evidence="1">Putative protease</fullName>
    </submittedName>
</protein>
<dbReference type="SUPFAM" id="SSF50447">
    <property type="entry name" value="Translation proteins"/>
    <property type="match status" value="1"/>
</dbReference>
<dbReference type="InterPro" id="IPR009000">
    <property type="entry name" value="Transl_B-barrel_sf"/>
</dbReference>
<reference evidence="1 2" key="1">
    <citation type="submission" date="2018-08" db="EMBL/GenBank/DDBJ databases">
        <title>Genomic Encyclopedia of Type Strains, Phase IV (KMG-IV): sequencing the most valuable type-strain genomes for metagenomic binning, comparative biology and taxonomic classification.</title>
        <authorList>
            <person name="Goeker M."/>
        </authorList>
    </citation>
    <scope>NUCLEOTIDE SEQUENCE [LARGE SCALE GENOMIC DNA]</scope>
    <source>
        <strain evidence="1 2">DSM 23923</strain>
    </source>
</reference>
<comment type="caution">
    <text evidence="1">The sequence shown here is derived from an EMBL/GenBank/DDBJ whole genome shotgun (WGS) entry which is preliminary data.</text>
</comment>
<evidence type="ECO:0000313" key="1">
    <source>
        <dbReference type="EMBL" id="REG11275.1"/>
    </source>
</evidence>
<proteinExistence type="predicted"/>
<dbReference type="GO" id="GO:0006508">
    <property type="term" value="P:proteolysis"/>
    <property type="evidence" value="ECO:0007669"/>
    <property type="project" value="UniProtKB-KW"/>
</dbReference>
<dbReference type="OrthoDB" id="165237at2"/>